<keyword evidence="8" id="KW-0969">Cilium</keyword>
<name>A0ABV5HKN1_9VIBR</name>
<keyword evidence="8" id="KW-0282">Flagellum</keyword>
<dbReference type="Gene3D" id="2.60.40.4070">
    <property type="match status" value="1"/>
</dbReference>
<comment type="caution">
    <text evidence="8">The sequence shown here is derived from an EMBL/GenBank/DDBJ whole genome shotgun (WGS) entry which is preliminary data.</text>
</comment>
<dbReference type="EMBL" id="JBHMEP010000001">
    <property type="protein sequence ID" value="MFB9134729.1"/>
    <property type="molecule type" value="Genomic_DNA"/>
</dbReference>
<comment type="function">
    <text evidence="4 5">Required for flagellar hook formation. May act as a scaffolding protein.</text>
</comment>
<gene>
    <name evidence="8" type="primary">flgD</name>
    <name evidence="8" type="ORF">ACFFUV_07030</name>
</gene>
<reference evidence="8 9" key="1">
    <citation type="submission" date="2024-09" db="EMBL/GenBank/DDBJ databases">
        <authorList>
            <person name="Sun Q."/>
            <person name="Mori K."/>
        </authorList>
    </citation>
    <scope>NUCLEOTIDE SEQUENCE [LARGE SCALE GENOMIC DNA]</scope>
    <source>
        <strain evidence="8 9">CECT 8064</strain>
    </source>
</reference>
<dbReference type="Proteomes" id="UP001589645">
    <property type="component" value="Unassembled WGS sequence"/>
</dbReference>
<feature type="compositionally biased region" description="Polar residues" evidence="6">
    <location>
        <begin position="1"/>
        <end position="11"/>
    </location>
</feature>
<accession>A0ABV5HKN1</accession>
<evidence type="ECO:0000256" key="2">
    <source>
        <dbReference type="ARBA" id="ARBA00016013"/>
    </source>
</evidence>
<sequence length="230" mass="24493">MIDQLSPSMTDATAANTQAAQQQVKANGADDKNSKESMKNEFISLMVAQIQNQDPLNPMDGTQYVSQLAQFSQVESMENMASMMQNSNVRLDNMQVLSTAGLVGQTVYVNSNEFELGSDPQKGKVELEQDASQLNLLVTDQFGQTSKVALGPNKAGDVAFSIDPQKLGLSPGQYQVSVEVAENQPQPAIMLAGKVDQVQVPSSGTNAGSTLVNIQGVGSVPFYNIAQFGA</sequence>
<dbReference type="InterPro" id="IPR005648">
    <property type="entry name" value="FlgD"/>
</dbReference>
<keyword evidence="3 5" id="KW-1005">Bacterial flagellum biogenesis</keyword>
<keyword evidence="9" id="KW-1185">Reference proteome</keyword>
<dbReference type="Gene3D" id="2.30.30.910">
    <property type="match status" value="1"/>
</dbReference>
<proteinExistence type="inferred from homology"/>
<keyword evidence="8" id="KW-0966">Cell projection</keyword>
<feature type="region of interest" description="Disordered" evidence="6">
    <location>
        <begin position="1"/>
        <end position="34"/>
    </location>
</feature>
<evidence type="ECO:0000259" key="7">
    <source>
        <dbReference type="Pfam" id="PF13860"/>
    </source>
</evidence>
<evidence type="ECO:0000256" key="6">
    <source>
        <dbReference type="SAM" id="MobiDB-lite"/>
    </source>
</evidence>
<feature type="domain" description="FlgD/Vpr Ig-like" evidence="7">
    <location>
        <begin position="112"/>
        <end position="181"/>
    </location>
</feature>
<feature type="compositionally biased region" description="Low complexity" evidence="6">
    <location>
        <begin position="12"/>
        <end position="23"/>
    </location>
</feature>
<dbReference type="RefSeq" id="WP_390190747.1">
    <property type="nucleotide sequence ID" value="NZ_JBHMEP010000001.1"/>
</dbReference>
<organism evidence="8 9">
    <name type="scientific">Vibrio olivae</name>
    <dbReference type="NCBI Taxonomy" id="1243002"/>
    <lineage>
        <taxon>Bacteria</taxon>
        <taxon>Pseudomonadati</taxon>
        <taxon>Pseudomonadota</taxon>
        <taxon>Gammaproteobacteria</taxon>
        <taxon>Vibrionales</taxon>
        <taxon>Vibrionaceae</taxon>
        <taxon>Vibrio</taxon>
    </lineage>
</organism>
<evidence type="ECO:0000313" key="8">
    <source>
        <dbReference type="EMBL" id="MFB9134729.1"/>
    </source>
</evidence>
<evidence type="ECO:0000256" key="3">
    <source>
        <dbReference type="ARBA" id="ARBA00022795"/>
    </source>
</evidence>
<protein>
    <recommendedName>
        <fullName evidence="2 5">Basal-body rod modification protein FlgD</fullName>
    </recommendedName>
</protein>
<evidence type="ECO:0000256" key="1">
    <source>
        <dbReference type="ARBA" id="ARBA00010577"/>
    </source>
</evidence>
<evidence type="ECO:0000256" key="4">
    <source>
        <dbReference type="ARBA" id="ARBA00024746"/>
    </source>
</evidence>
<dbReference type="Pfam" id="PF13860">
    <property type="entry name" value="FlgD_ig"/>
    <property type="match status" value="1"/>
</dbReference>
<dbReference type="NCBIfam" id="NF007198">
    <property type="entry name" value="PRK09619.1"/>
    <property type="match status" value="1"/>
</dbReference>
<dbReference type="InterPro" id="IPR025965">
    <property type="entry name" value="FlgD/Vpr_Ig-like"/>
</dbReference>
<comment type="similarity">
    <text evidence="1 5">Belongs to the FlgD family.</text>
</comment>
<evidence type="ECO:0000313" key="9">
    <source>
        <dbReference type="Proteomes" id="UP001589645"/>
    </source>
</evidence>
<dbReference type="Pfam" id="PF03963">
    <property type="entry name" value="FlgD"/>
    <property type="match status" value="1"/>
</dbReference>
<evidence type="ECO:0000256" key="5">
    <source>
        <dbReference type="RuleBase" id="RU362076"/>
    </source>
</evidence>